<dbReference type="Pfam" id="PF17168">
    <property type="entry name" value="DUF5127"/>
    <property type="match status" value="1"/>
</dbReference>
<feature type="signal peptide" evidence="1">
    <location>
        <begin position="1"/>
        <end position="21"/>
    </location>
</feature>
<dbReference type="Proteomes" id="UP000613580">
    <property type="component" value="Unassembled WGS sequence"/>
</dbReference>
<sequence length="859" mass="92041">MKTISLLGALASLALLSPVVSNPVNEKRQSFASVRPPAVPLAVRSPYVSTWSPANSLVGTWPTFWNGAVKGWSAIARVDGKGYPLMGNPAQDPIGSTANAAQTSLEITPTKSIYTMQAGNVAFTLTFLSPIEPSSPQLQSIPLSYLQIHAVSTDGASHSVQVMVDISAEWVNGDSTQVASWAVDSSIAVTGGNLQTFTVQSQTQKQFSETSDYPSWGTAVWSTLNANGLTWQSGDNAATMRAQFVSNGQLANTNNANFRAINNGWPIFAFSNNLGNVGTSASATLTYVIGHVRPQAITYQGSAVNAYWLNYWSNYQGLVQFFYNDLPNAISRANSLDAQIANAANAANGAHYEAIVALAARQAFGGMEFVGSESEPWLMLKEISSDGNVQTVDVIYPAVPVLYYLNGDLVRYILNPLMDYMESGLWPQTYSCHDLGASYPNAAGHNDGGGELMPVEESANMLIMTGLYLQNPSSSSDAKSWATSHYSLFRQWTEYLVANTLYPDNQLTTDDFAGAIANASNLALKGILAIGEMGRIANFVGENGDALHYSSVAQQYISTWNTVAMDPSGDFINLAYGDGGSWSLKYNAFPDRLLGLNLIPAATIALEDAKYKTVLNEYGVPLDVRHTYTKADWELWTAASASDASVRQSIVDAVYAYLESTSSRVAFSDWYDTTTATQNGFQARPVVGGMFSILGQGLNKPGLPAAVPSSVDTSKTYRITVGGRSGCNNILSVASCGSNLVDLYSEDDGSGRQHFTLQPVSGLTNVYNILVAGGREGCNLFLSTASCGSNLVDLYNEDDGSGRQRWMLTPSGSGYNIESYAGRASCYDFLSVASCGTDLVDIYALDDGSGRQQWTLTAV</sequence>
<dbReference type="PANTHER" id="PTHR31987:SF1">
    <property type="entry name" value="GLUTAMINASE A"/>
    <property type="match status" value="1"/>
</dbReference>
<proteinExistence type="predicted"/>
<dbReference type="EMBL" id="JACAZE010000007">
    <property type="protein sequence ID" value="KAF7310348.1"/>
    <property type="molecule type" value="Genomic_DNA"/>
</dbReference>
<feature type="domain" description="Glutaminase A N-terminal" evidence="4">
    <location>
        <begin position="110"/>
        <end position="342"/>
    </location>
</feature>
<evidence type="ECO:0000259" key="4">
    <source>
        <dbReference type="Pfam" id="PF17168"/>
    </source>
</evidence>
<reference evidence="5" key="1">
    <citation type="submission" date="2020-05" db="EMBL/GenBank/DDBJ databases">
        <title>Mycena genomes resolve the evolution of fungal bioluminescence.</title>
        <authorList>
            <person name="Tsai I.J."/>
        </authorList>
    </citation>
    <scope>NUCLEOTIDE SEQUENCE</scope>
    <source>
        <strain evidence="5">110903Hualien_Pintung</strain>
    </source>
</reference>
<dbReference type="Pfam" id="PF16334">
    <property type="entry name" value="DUF4964"/>
    <property type="match status" value="1"/>
</dbReference>
<dbReference type="PROSITE" id="PS50231">
    <property type="entry name" value="RICIN_B_LECTIN"/>
    <property type="match status" value="1"/>
</dbReference>
<feature type="domain" description="DUF4964" evidence="2">
    <location>
        <begin position="21"/>
        <end position="88"/>
    </location>
</feature>
<dbReference type="OrthoDB" id="3918848at2759"/>
<gene>
    <name evidence="5" type="ORF">HMN09_00576600</name>
</gene>
<dbReference type="InterPro" id="IPR052743">
    <property type="entry name" value="Glutaminase_GtaA"/>
</dbReference>
<dbReference type="InterPro" id="IPR032515">
    <property type="entry name" value="DUF4964"/>
</dbReference>
<name>A0A8H6T292_MYCCL</name>
<comment type="caution">
    <text evidence="5">The sequence shown here is derived from an EMBL/GenBank/DDBJ whole genome shotgun (WGS) entry which is preliminary data.</text>
</comment>
<evidence type="ECO:0000259" key="3">
    <source>
        <dbReference type="Pfam" id="PF16335"/>
    </source>
</evidence>
<dbReference type="InterPro" id="IPR035992">
    <property type="entry name" value="Ricin_B-like_lectins"/>
</dbReference>
<keyword evidence="5" id="KW-0430">Lectin</keyword>
<accession>A0A8H6T292</accession>
<evidence type="ECO:0000313" key="5">
    <source>
        <dbReference type="EMBL" id="KAF7310348.1"/>
    </source>
</evidence>
<dbReference type="Gene3D" id="2.80.10.50">
    <property type="match status" value="1"/>
</dbReference>
<protein>
    <submittedName>
        <fullName evidence="5">Ricin B-type lectin domain-containing protein</fullName>
    </submittedName>
</protein>
<organism evidence="5 6">
    <name type="scientific">Mycena chlorophos</name>
    <name type="common">Agaric fungus</name>
    <name type="synonym">Agaricus chlorophos</name>
    <dbReference type="NCBI Taxonomy" id="658473"/>
    <lineage>
        <taxon>Eukaryota</taxon>
        <taxon>Fungi</taxon>
        <taxon>Dikarya</taxon>
        <taxon>Basidiomycota</taxon>
        <taxon>Agaricomycotina</taxon>
        <taxon>Agaricomycetes</taxon>
        <taxon>Agaricomycetidae</taxon>
        <taxon>Agaricales</taxon>
        <taxon>Marasmiineae</taxon>
        <taxon>Mycenaceae</taxon>
        <taxon>Mycena</taxon>
    </lineage>
</organism>
<dbReference type="InterPro" id="IPR032514">
    <property type="entry name" value="GtaA_central"/>
</dbReference>
<dbReference type="GO" id="GO:0030246">
    <property type="term" value="F:carbohydrate binding"/>
    <property type="evidence" value="ECO:0007669"/>
    <property type="project" value="UniProtKB-KW"/>
</dbReference>
<evidence type="ECO:0000259" key="2">
    <source>
        <dbReference type="Pfam" id="PF16334"/>
    </source>
</evidence>
<feature type="chain" id="PRO_5034094354" evidence="1">
    <location>
        <begin position="22"/>
        <end position="859"/>
    </location>
</feature>
<keyword evidence="1" id="KW-0732">Signal</keyword>
<dbReference type="Pfam" id="PF16335">
    <property type="entry name" value="GtaA_6_Hairpin"/>
    <property type="match status" value="1"/>
</dbReference>
<dbReference type="AlphaFoldDB" id="A0A8H6T292"/>
<evidence type="ECO:0000256" key="1">
    <source>
        <dbReference type="SAM" id="SignalP"/>
    </source>
</evidence>
<dbReference type="SUPFAM" id="SSF50370">
    <property type="entry name" value="Ricin B-like lectins"/>
    <property type="match status" value="1"/>
</dbReference>
<dbReference type="PANTHER" id="PTHR31987">
    <property type="entry name" value="GLUTAMINASE A-RELATED"/>
    <property type="match status" value="1"/>
</dbReference>
<feature type="domain" description="Glutaminase A central" evidence="3">
    <location>
        <begin position="349"/>
        <end position="693"/>
    </location>
</feature>
<keyword evidence="6" id="KW-1185">Reference proteome</keyword>
<dbReference type="InterPro" id="IPR033433">
    <property type="entry name" value="GtaA_N"/>
</dbReference>
<evidence type="ECO:0000313" key="6">
    <source>
        <dbReference type="Proteomes" id="UP000613580"/>
    </source>
</evidence>